<dbReference type="SUPFAM" id="SSF51445">
    <property type="entry name" value="(Trans)glycosidases"/>
    <property type="match status" value="1"/>
</dbReference>
<feature type="domain" description="GH84" evidence="4">
    <location>
        <begin position="17"/>
        <end position="293"/>
    </location>
</feature>
<evidence type="ECO:0000256" key="3">
    <source>
        <dbReference type="PROSITE-ProRule" id="PRU01353"/>
    </source>
</evidence>
<evidence type="ECO:0000256" key="1">
    <source>
        <dbReference type="ARBA" id="ARBA00022801"/>
    </source>
</evidence>
<gene>
    <name evidence="5" type="ORF">B5766_03675</name>
</gene>
<dbReference type="Pfam" id="PF07555">
    <property type="entry name" value="NAGidase"/>
    <property type="match status" value="1"/>
</dbReference>
<evidence type="ECO:0000256" key="2">
    <source>
        <dbReference type="ARBA" id="ARBA00023295"/>
    </source>
</evidence>
<dbReference type="EMBL" id="NAEP01000025">
    <property type="protein sequence ID" value="PDQ35891.1"/>
    <property type="molecule type" value="Genomic_DNA"/>
</dbReference>
<dbReference type="PANTHER" id="PTHR13170:SF16">
    <property type="entry name" value="PROTEIN O-GLCNACASE"/>
    <property type="match status" value="1"/>
</dbReference>
<reference evidence="6" key="1">
    <citation type="submission" date="2017-03" db="EMBL/GenBank/DDBJ databases">
        <authorList>
            <person name="Lund M.B."/>
        </authorList>
    </citation>
    <scope>NUCLEOTIDE SEQUENCE [LARGE SCALE GENOMIC DNA]</scope>
</reference>
<evidence type="ECO:0000259" key="4">
    <source>
        <dbReference type="PROSITE" id="PS52009"/>
    </source>
</evidence>
<dbReference type="AlphaFoldDB" id="A0A2A6FTE7"/>
<dbReference type="Gene3D" id="3.20.20.80">
    <property type="entry name" value="Glycosidases"/>
    <property type="match status" value="1"/>
</dbReference>
<organism evidence="5 6">
    <name type="scientific">Candidatus Lumbricidiphila eiseniae</name>
    <dbReference type="NCBI Taxonomy" id="1969409"/>
    <lineage>
        <taxon>Bacteria</taxon>
        <taxon>Bacillati</taxon>
        <taxon>Actinomycetota</taxon>
        <taxon>Actinomycetes</taxon>
        <taxon>Micrococcales</taxon>
        <taxon>Microbacteriaceae</taxon>
        <taxon>Candidatus Lumbricidiphila</taxon>
    </lineage>
</organism>
<keyword evidence="2 3" id="KW-0326">Glycosidase</keyword>
<dbReference type="InterPro" id="IPR017853">
    <property type="entry name" value="GH"/>
</dbReference>
<sequence length="454" mass="49531">MTGRGYGIGKTGTPAFAERGIVEGFYGRPWSHKQRLDMIRFTGERGMNRFVYAPKDDPLMRRDWARPYGTDDLSRIAALAGACTQHGMELVYCISPGLSIRYSSPEDIDALIAKLLSVSVLGVHRFGLLLDDIPARLQHDADLRQFGSIAEAQGKLANTVFTALSVGSDSIANLVVCPTEYWGYGDEPYLAALGEVLHPEIDLFWTGRAICSATLDVADSQTFARTAGRPPLYWDNYPVNDLAMSHELHIGPYRGRSPLLDTVSRGVIANGMELFESSKIAFATIADYLWSPQDYDPEASWDVALCDVVGPADVGAYRDFADTVRSSCLSAADAPLVTAALEDHQFEMLIGNPMRAAAAVIPLAARLRASADHLLSGCCRNTALIAEARPWLESFELGVRALEAIGSLTHTDRLADDGSSVLAPVLAELRARHRRVFGDVVDMTLDELCGHPDW</sequence>
<feature type="active site" description="Proton donor" evidence="3">
    <location>
        <position position="132"/>
    </location>
</feature>
<dbReference type="GO" id="GO:1901135">
    <property type="term" value="P:carbohydrate derivative metabolic process"/>
    <property type="evidence" value="ECO:0007669"/>
    <property type="project" value="UniProtKB-ARBA"/>
</dbReference>
<dbReference type="GO" id="GO:0015929">
    <property type="term" value="F:hexosaminidase activity"/>
    <property type="evidence" value="ECO:0007669"/>
    <property type="project" value="UniProtKB-ARBA"/>
</dbReference>
<protein>
    <recommendedName>
        <fullName evidence="4">GH84 domain-containing protein</fullName>
    </recommendedName>
</protein>
<dbReference type="InterPro" id="IPR051822">
    <property type="entry name" value="Glycosyl_Hydrolase_84"/>
</dbReference>
<proteinExistence type="inferred from homology"/>
<dbReference type="PANTHER" id="PTHR13170">
    <property type="entry name" value="O-GLCNACASE"/>
    <property type="match status" value="1"/>
</dbReference>
<comment type="caution">
    <text evidence="5">The sequence shown here is derived from an EMBL/GenBank/DDBJ whole genome shotgun (WGS) entry which is preliminary data.</text>
</comment>
<dbReference type="InterPro" id="IPR011496">
    <property type="entry name" value="O-GlcNAcase_cat"/>
</dbReference>
<dbReference type="PROSITE" id="PS52009">
    <property type="entry name" value="GH84"/>
    <property type="match status" value="1"/>
</dbReference>
<evidence type="ECO:0000313" key="6">
    <source>
        <dbReference type="Proteomes" id="UP000219994"/>
    </source>
</evidence>
<keyword evidence="1 3" id="KW-0378">Hydrolase</keyword>
<name>A0A2A6FTE7_9MICO</name>
<comment type="similarity">
    <text evidence="3">Belongs to the glycosyl hydrolase 84 family.</text>
</comment>
<accession>A0A2A6FTE7</accession>
<evidence type="ECO:0000313" key="5">
    <source>
        <dbReference type="EMBL" id="PDQ35891.1"/>
    </source>
</evidence>
<dbReference type="Proteomes" id="UP000219994">
    <property type="component" value="Unassembled WGS sequence"/>
</dbReference>